<protein>
    <submittedName>
        <fullName evidence="3">CRISPR-associated protein</fullName>
    </submittedName>
</protein>
<dbReference type="EMBL" id="CP012175">
    <property type="protein sequence ID" value="AKV80931.1"/>
    <property type="molecule type" value="Genomic_DNA"/>
</dbReference>
<accession>A0A088E4R4</accession>
<dbReference type="AlphaFoldDB" id="A0A088E4R4"/>
<evidence type="ECO:0000313" key="6">
    <source>
        <dbReference type="EMBL" id="AKV78686.1"/>
    </source>
</evidence>
<organism evidence="3 9">
    <name type="scientific">Metallosphaera sedula</name>
    <dbReference type="NCBI Taxonomy" id="43687"/>
    <lineage>
        <taxon>Archaea</taxon>
        <taxon>Thermoproteota</taxon>
        <taxon>Thermoprotei</taxon>
        <taxon>Sulfolobales</taxon>
        <taxon>Sulfolobaceae</taxon>
        <taxon>Metallosphaera</taxon>
    </lineage>
</organism>
<dbReference type="Pfam" id="PF03787">
    <property type="entry name" value="RAMPs"/>
    <property type="match status" value="1"/>
</dbReference>
<reference evidence="11 12" key="2">
    <citation type="journal article" date="2015" name="Genome Announc.">
        <title>Complete Genome Sequences of Evolved Arsenate-Resistant Metallosphaera sedula Strains.</title>
        <authorList>
            <person name="Ai C."/>
            <person name="McCarthy S."/>
            <person name="Schackwitz W."/>
            <person name="Martin J."/>
            <person name="Lipzen A."/>
            <person name="Blum P."/>
        </authorList>
    </citation>
    <scope>NUCLEOTIDE SEQUENCE [LARGE SCALE GENOMIC DNA]</scope>
    <source>
        <strain evidence="6 12">ARS120-1</strain>
        <strain evidence="7 11">ARS120-2</strain>
        <strain evidence="4 14">ARS50-1</strain>
        <strain evidence="5 13">ARS50-2</strain>
    </source>
</reference>
<dbReference type="EMBL" id="CP012174">
    <property type="protein sequence ID" value="AKV78686.1"/>
    <property type="molecule type" value="Genomic_DNA"/>
</dbReference>
<dbReference type="PANTHER" id="PTHR35579:SF6">
    <property type="entry name" value="DUF324 DOMAIN-CONTAINING PROTEIN"/>
    <property type="match status" value="1"/>
</dbReference>
<name>A0A088E4R4_9CREN</name>
<dbReference type="Proteomes" id="UP000061362">
    <property type="component" value="Chromosome"/>
</dbReference>
<evidence type="ECO:0000313" key="9">
    <source>
        <dbReference type="Proteomes" id="UP000029084"/>
    </source>
</evidence>
<proteinExistence type="predicted"/>
<evidence type="ECO:0000313" key="13">
    <source>
        <dbReference type="Proteomes" id="UP000062475"/>
    </source>
</evidence>
<dbReference type="EMBL" id="CP008822">
    <property type="protein sequence ID" value="AIM27311.1"/>
    <property type="molecule type" value="Genomic_DNA"/>
</dbReference>
<dbReference type="EMBL" id="CP012173">
    <property type="protein sequence ID" value="AKV76434.1"/>
    <property type="molecule type" value="Genomic_DNA"/>
</dbReference>
<dbReference type="InterPro" id="IPR052216">
    <property type="entry name" value="CRISPR_Csm3_endoribonuclease"/>
</dbReference>
<dbReference type="OMA" id="YFRDSCG"/>
<evidence type="ECO:0000256" key="1">
    <source>
        <dbReference type="ARBA" id="ARBA00023118"/>
    </source>
</evidence>
<evidence type="ECO:0000313" key="4">
    <source>
        <dbReference type="EMBL" id="AKV74195.1"/>
    </source>
</evidence>
<evidence type="ECO:0000313" key="12">
    <source>
        <dbReference type="Proteomes" id="UP000062398"/>
    </source>
</evidence>
<sequence>MIFRVWIKNLSSLTIGGSTDLGEVDIPMNRFQFPGSSLKGAMRSSLHRAILEWGEELEKMGYKLTSCGEIDPDFIEKAHQERPCDVCSLFGRPSLGVEGRSKVTVIRDEEQEKKVYKLTRVGIDRKTRVKRNAALFSQEVFKPGEVFSFRVEVSDDPRELSLVLLSLLYLRYWRLGRSGMVDVKVENPCRGQCDELGNKLANRLEEWEVEE</sequence>
<dbReference type="InterPro" id="IPR005537">
    <property type="entry name" value="RAMP_III_fam"/>
</dbReference>
<keyword evidence="1" id="KW-0051">Antiviral defense</keyword>
<dbReference type="RefSeq" id="WP_012021112.1">
    <property type="nucleotide sequence ID" value="NZ_AP019770.1"/>
</dbReference>
<dbReference type="EMBL" id="CP012176">
    <property type="protein sequence ID" value="AKV83172.1"/>
    <property type="molecule type" value="Genomic_DNA"/>
</dbReference>
<evidence type="ECO:0000313" key="8">
    <source>
        <dbReference type="EMBL" id="AKV83172.1"/>
    </source>
</evidence>
<evidence type="ECO:0000313" key="14">
    <source>
        <dbReference type="Proteomes" id="UP000068832"/>
    </source>
</evidence>
<dbReference type="Proteomes" id="UP000056255">
    <property type="component" value="Chromosome"/>
</dbReference>
<reference evidence="8 10" key="3">
    <citation type="submission" date="2015-07" db="EMBL/GenBank/DDBJ databases">
        <title>Physiological, transcriptional responses and genome re-sequencing of acid resistant extremely thermoacidophilic Metallosphaera sedula SARC-M1.</title>
        <authorList>
            <person name="Ai C."/>
            <person name="McCarthy S."/>
            <person name="Eckrich V."/>
            <person name="Rudrappa D."/>
            <person name="Qiu G."/>
            <person name="Blum P."/>
        </authorList>
    </citation>
    <scope>NUCLEOTIDE SEQUENCE [LARGE SCALE GENOMIC DNA]</scope>
    <source>
        <strain evidence="8 10">SARC-M1</strain>
    </source>
</reference>
<gene>
    <name evidence="3" type="ORF">HA72_1164</name>
    <name evidence="4" type="ORF">MsedA_1181</name>
    <name evidence="5" type="ORF">MsedB_1183</name>
    <name evidence="6" type="ORF">MsedC_1181</name>
    <name evidence="7" type="ORF">MsedD_1182</name>
    <name evidence="8" type="ORF">MsedE_1184</name>
</gene>
<dbReference type="PATRIC" id="fig|43687.5.peg.1257"/>
<reference evidence="3 9" key="1">
    <citation type="journal article" date="2014" name="J. Bacteriol.">
        <title>Role of an Archaeal PitA Transporter in the Copper and Arsenic Resistance of Metallosphaera sedula, an Extreme Thermoacidophile.</title>
        <authorList>
            <person name="McCarthy S."/>
            <person name="Ai C."/>
            <person name="Wheaton G."/>
            <person name="Tevatia R."/>
            <person name="Eckrich V."/>
            <person name="Kelly R."/>
            <person name="Blum P."/>
        </authorList>
    </citation>
    <scope>NUCLEOTIDE SEQUENCE [LARGE SCALE GENOMIC DNA]</scope>
    <source>
        <strain evidence="3 9">CuR1</strain>
    </source>
</reference>
<evidence type="ECO:0000313" key="3">
    <source>
        <dbReference type="EMBL" id="AIM27311.1"/>
    </source>
</evidence>
<dbReference type="CDD" id="cd09726">
    <property type="entry name" value="RAMP_I_III"/>
    <property type="match status" value="1"/>
</dbReference>
<dbReference type="OrthoDB" id="42533at2157"/>
<evidence type="ECO:0000259" key="2">
    <source>
        <dbReference type="Pfam" id="PF03787"/>
    </source>
</evidence>
<dbReference type="GO" id="GO:0051607">
    <property type="term" value="P:defense response to virus"/>
    <property type="evidence" value="ECO:0007669"/>
    <property type="project" value="UniProtKB-KW"/>
</dbReference>
<dbReference type="Proteomes" id="UP000062475">
    <property type="component" value="Chromosome"/>
</dbReference>
<dbReference type="PANTHER" id="PTHR35579">
    <property type="entry name" value="CRISPR SYSTEM CMS ENDORIBONUCLEASE CSM3"/>
    <property type="match status" value="1"/>
</dbReference>
<evidence type="ECO:0000313" key="7">
    <source>
        <dbReference type="EMBL" id="AKV80931.1"/>
    </source>
</evidence>
<evidence type="ECO:0000313" key="5">
    <source>
        <dbReference type="EMBL" id="AKV76434.1"/>
    </source>
</evidence>
<evidence type="ECO:0000313" key="11">
    <source>
        <dbReference type="Proteomes" id="UP000061362"/>
    </source>
</evidence>
<dbReference type="Proteomes" id="UP000068832">
    <property type="component" value="Chromosome"/>
</dbReference>
<dbReference type="Proteomes" id="UP000062398">
    <property type="component" value="Chromosome"/>
</dbReference>
<evidence type="ECO:0000313" key="10">
    <source>
        <dbReference type="Proteomes" id="UP000056255"/>
    </source>
</evidence>
<dbReference type="Proteomes" id="UP000029084">
    <property type="component" value="Chromosome"/>
</dbReference>
<feature type="domain" description="CRISPR type III-associated protein" evidence="2">
    <location>
        <begin position="7"/>
        <end position="177"/>
    </location>
</feature>
<dbReference type="GeneID" id="91755650"/>
<dbReference type="EMBL" id="CP012172">
    <property type="protein sequence ID" value="AKV74195.1"/>
    <property type="molecule type" value="Genomic_DNA"/>
</dbReference>